<dbReference type="RefSeq" id="WP_284328905.1">
    <property type="nucleotide sequence ID" value="NZ_BSUN01000001.1"/>
</dbReference>
<feature type="transmembrane region" description="Helical" evidence="1">
    <location>
        <begin position="124"/>
        <end position="145"/>
    </location>
</feature>
<dbReference type="Proteomes" id="UP001157125">
    <property type="component" value="Unassembled WGS sequence"/>
</dbReference>
<proteinExistence type="predicted"/>
<evidence type="ECO:0000313" key="2">
    <source>
        <dbReference type="EMBL" id="GMA36993.1"/>
    </source>
</evidence>
<feature type="transmembrane region" description="Helical" evidence="1">
    <location>
        <begin position="88"/>
        <end position="112"/>
    </location>
</feature>
<dbReference type="EMBL" id="BSUN01000001">
    <property type="protein sequence ID" value="GMA36993.1"/>
    <property type="molecule type" value="Genomic_DNA"/>
</dbReference>
<sequence>MSRMAWRLFADAVVGVTGLVMLFWALETVYLVSAEATREGIEASLETSTYVLLFLGLILGASAMYDALRQWSIHLRFHPRESQAPAWLLTIVIVLGAVALLVGLVVHTAYVADLATVPARPSQGYVLFQVTAALFMLVPLVPLSVRWAPGYRRARLG</sequence>
<keyword evidence="1" id="KW-0812">Transmembrane</keyword>
<gene>
    <name evidence="2" type="ORF">GCM10025876_31970</name>
</gene>
<protein>
    <recommendedName>
        <fullName evidence="4">Tripartite ATP-independent periplasmic transporters, DctQ component</fullName>
    </recommendedName>
</protein>
<evidence type="ECO:0000313" key="3">
    <source>
        <dbReference type="Proteomes" id="UP001157125"/>
    </source>
</evidence>
<comment type="caution">
    <text evidence="2">The sequence shown here is derived from an EMBL/GenBank/DDBJ whole genome shotgun (WGS) entry which is preliminary data.</text>
</comment>
<name>A0ABQ6IJV2_9MICO</name>
<keyword evidence="1" id="KW-1133">Transmembrane helix</keyword>
<reference evidence="3" key="1">
    <citation type="journal article" date="2019" name="Int. J. Syst. Evol. Microbiol.">
        <title>The Global Catalogue of Microorganisms (GCM) 10K type strain sequencing project: providing services to taxonomists for standard genome sequencing and annotation.</title>
        <authorList>
            <consortium name="The Broad Institute Genomics Platform"/>
            <consortium name="The Broad Institute Genome Sequencing Center for Infectious Disease"/>
            <person name="Wu L."/>
            <person name="Ma J."/>
        </authorList>
    </citation>
    <scope>NUCLEOTIDE SEQUENCE [LARGE SCALE GENOMIC DNA]</scope>
    <source>
        <strain evidence="3">NBRC 112299</strain>
    </source>
</reference>
<accession>A0ABQ6IJV2</accession>
<organism evidence="2 3">
    <name type="scientific">Demequina litorisediminis</name>
    <dbReference type="NCBI Taxonomy" id="1849022"/>
    <lineage>
        <taxon>Bacteria</taxon>
        <taxon>Bacillati</taxon>
        <taxon>Actinomycetota</taxon>
        <taxon>Actinomycetes</taxon>
        <taxon>Micrococcales</taxon>
        <taxon>Demequinaceae</taxon>
        <taxon>Demequina</taxon>
    </lineage>
</organism>
<feature type="transmembrane region" description="Helical" evidence="1">
    <location>
        <begin position="50"/>
        <end position="68"/>
    </location>
</feature>
<keyword evidence="3" id="KW-1185">Reference proteome</keyword>
<evidence type="ECO:0000256" key="1">
    <source>
        <dbReference type="SAM" id="Phobius"/>
    </source>
</evidence>
<evidence type="ECO:0008006" key="4">
    <source>
        <dbReference type="Google" id="ProtNLM"/>
    </source>
</evidence>
<keyword evidence="1" id="KW-0472">Membrane</keyword>